<keyword evidence="3" id="KW-1185">Reference proteome</keyword>
<dbReference type="InterPro" id="IPR053033">
    <property type="entry name" value="Androglobin-like"/>
</dbReference>
<dbReference type="InterPro" id="IPR001300">
    <property type="entry name" value="Peptidase_C2_calpain_cat"/>
</dbReference>
<dbReference type="GO" id="GO:0006508">
    <property type="term" value="P:proteolysis"/>
    <property type="evidence" value="ECO:0007669"/>
    <property type="project" value="InterPro"/>
</dbReference>
<organism evidence="2 3">
    <name type="scientific">Reticulomyxa filosa</name>
    <dbReference type="NCBI Taxonomy" id="46433"/>
    <lineage>
        <taxon>Eukaryota</taxon>
        <taxon>Sar</taxon>
        <taxon>Rhizaria</taxon>
        <taxon>Retaria</taxon>
        <taxon>Foraminifera</taxon>
        <taxon>Monothalamids</taxon>
        <taxon>Reticulomyxidae</taxon>
        <taxon>Reticulomyxa</taxon>
    </lineage>
</organism>
<dbReference type="AlphaFoldDB" id="X6LYG1"/>
<dbReference type="Pfam" id="PF00648">
    <property type="entry name" value="Peptidase_C2"/>
    <property type="match status" value="1"/>
</dbReference>
<dbReference type="SUPFAM" id="SSF54001">
    <property type="entry name" value="Cysteine proteinases"/>
    <property type="match status" value="1"/>
</dbReference>
<accession>X6LYG1</accession>
<protein>
    <recommendedName>
        <fullName evidence="1">Calpain catalytic domain-containing protein</fullName>
    </recommendedName>
</protein>
<evidence type="ECO:0000313" key="2">
    <source>
        <dbReference type="EMBL" id="ETO06674.1"/>
    </source>
</evidence>
<name>X6LYG1_RETFI</name>
<dbReference type="PANTHER" id="PTHR46298">
    <property type="entry name" value="ANDROGLOBIN"/>
    <property type="match status" value="1"/>
</dbReference>
<dbReference type="Proteomes" id="UP000023152">
    <property type="component" value="Unassembled WGS sequence"/>
</dbReference>
<evidence type="ECO:0000313" key="3">
    <source>
        <dbReference type="Proteomes" id="UP000023152"/>
    </source>
</evidence>
<dbReference type="InterPro" id="IPR038765">
    <property type="entry name" value="Papain-like_cys_pep_sf"/>
</dbReference>
<reference evidence="2 3" key="1">
    <citation type="journal article" date="2013" name="Curr. Biol.">
        <title>The Genome of the Foraminiferan Reticulomyxa filosa.</title>
        <authorList>
            <person name="Glockner G."/>
            <person name="Hulsmann N."/>
            <person name="Schleicher M."/>
            <person name="Noegel A.A."/>
            <person name="Eichinger L."/>
            <person name="Gallinger C."/>
            <person name="Pawlowski J."/>
            <person name="Sierra R."/>
            <person name="Euteneuer U."/>
            <person name="Pillet L."/>
            <person name="Moustafa A."/>
            <person name="Platzer M."/>
            <person name="Groth M."/>
            <person name="Szafranski K."/>
            <person name="Schliwa M."/>
        </authorList>
    </citation>
    <scope>NUCLEOTIDE SEQUENCE [LARGE SCALE GENOMIC DNA]</scope>
</reference>
<feature type="domain" description="Calpain catalytic" evidence="1">
    <location>
        <begin position="251"/>
        <end position="320"/>
    </location>
</feature>
<proteinExistence type="predicted"/>
<comment type="caution">
    <text evidence="2">The sequence shown here is derived from an EMBL/GenBank/DDBJ whole genome shotgun (WGS) entry which is preliminary data.</text>
</comment>
<gene>
    <name evidence="2" type="ORF">RFI_30719</name>
</gene>
<dbReference type="EMBL" id="ASPP01026911">
    <property type="protein sequence ID" value="ETO06674.1"/>
    <property type="molecule type" value="Genomic_DNA"/>
</dbReference>
<dbReference type="PANTHER" id="PTHR46298:SF1">
    <property type="entry name" value="ANDROGLOBIN"/>
    <property type="match status" value="1"/>
</dbReference>
<evidence type="ECO:0000259" key="1">
    <source>
        <dbReference type="Pfam" id="PF00648"/>
    </source>
</evidence>
<sequence>MFLACFTPAKQLKTLTKSTKHKNDYHFCDITIYNQSGLNVCLLLKNYCLIKWLFIFAICFAKLIFSDSDELSLTSIIEIVNEMSLPDKKKTGLHLFKFHNEFLYHHLGLTKLKKLQMKSTPLASSCFCQLKTVSSFCLNVIFDNANKTSSNIVLFLKKLCNFLIIDKNLFDHCFSNFSLVSLKSYFCATSKLNLVVKNLVSGRTQYAFEYNRDIAFLSWKEYPWSKNLGMLFHFLWNKMHMNESKVLPNPLWSLIYPQNQAKIPMESPNGLYFVRLYYCGEWRCVTINDETHNHLLLPKISNTNEIWPLLISKALIKLHVLTNQYAASIENGFFNNFLF</sequence>
<dbReference type="OrthoDB" id="9374162at2759"/>
<dbReference type="GO" id="GO:0004198">
    <property type="term" value="F:calcium-dependent cysteine-type endopeptidase activity"/>
    <property type="evidence" value="ECO:0007669"/>
    <property type="project" value="InterPro"/>
</dbReference>